<evidence type="ECO:0000256" key="7">
    <source>
        <dbReference type="HAMAP-Rule" id="MF_00966"/>
    </source>
</evidence>
<evidence type="ECO:0000256" key="5">
    <source>
        <dbReference type="ARBA" id="ARBA00023002"/>
    </source>
</evidence>
<sequence>MSQGVDVAAGGAQQEQDSDVLVIFGITGDLAKKMTFRALYRLERRGELHCPIVGVAGDDITVDQLVDRARQAITASGEAMDDAVFQRLAGRLTYLSGNVTDAPVYEALTAALRPYHRPLFYLEVPPALFGPIVDQLGEASLLDAARVAVEKPFGHDLASARELNARLHRHLREDQILRVDHFLGKEPVIELEYLRFANVAIAQVWDRQSVSCIQITMAENFGVEDRGRFYDGVGALRDVVQNHLMQVLALVAMEPPASASGSELRDKKAEVLRAMPAANPAHCVRGQYRGYRDIDGVAADSTTETFVALELEIDNWRWSGVPIFLRAGKSLTERVTEVRLILRSTPRLSFLPTPAQVEPNQIVLRIDPNPGFRMQLIARDEDETWRTIPLQTVFGTELGEPMEPYERLFLAALGGDHRLFGREDAIEETWRILQPLLTDPPPVQEYDPGSWGPAAADDLLGDLPPWHQPWLN</sequence>
<dbReference type="InterPro" id="IPR019796">
    <property type="entry name" value="G6P_DH_AS"/>
</dbReference>
<dbReference type="GO" id="GO:0009051">
    <property type="term" value="P:pentose-phosphate shunt, oxidative branch"/>
    <property type="evidence" value="ECO:0007669"/>
    <property type="project" value="TreeGrafter"/>
</dbReference>
<comment type="caution">
    <text evidence="7">Lacks conserved residue(s) required for the propagation of feature annotation.</text>
</comment>
<name>A0A7I7XLD1_9MYCO</name>
<feature type="active site" description="Proton acceptor" evidence="7">
    <location>
        <position position="243"/>
    </location>
</feature>
<dbReference type="PANTHER" id="PTHR23429:SF0">
    <property type="entry name" value="GLUCOSE-6-PHOSPHATE 1-DEHYDROGENASE"/>
    <property type="match status" value="1"/>
</dbReference>
<dbReference type="AlphaFoldDB" id="A0A7I7XLD1"/>
<feature type="domain" description="Glucose-6-phosphate dehydrogenase NAD-binding" evidence="8">
    <location>
        <begin position="22"/>
        <end position="188"/>
    </location>
</feature>
<dbReference type="InterPro" id="IPR022674">
    <property type="entry name" value="G6P_DH_NAD-bd"/>
</dbReference>
<dbReference type="SUPFAM" id="SSF55347">
    <property type="entry name" value="Glyceraldehyde-3-phosphate dehydrogenase-like, C-terminal domain"/>
    <property type="match status" value="1"/>
</dbReference>
<evidence type="ECO:0000256" key="1">
    <source>
        <dbReference type="ARBA" id="ARBA00004937"/>
    </source>
</evidence>
<dbReference type="SUPFAM" id="SSF51735">
    <property type="entry name" value="NAD(P)-binding Rossmann-fold domains"/>
    <property type="match status" value="1"/>
</dbReference>
<feature type="binding site" evidence="7">
    <location>
        <position position="219"/>
    </location>
    <ligand>
        <name>substrate</name>
    </ligand>
</feature>
<dbReference type="Pfam" id="PF02781">
    <property type="entry name" value="G6PD_C"/>
    <property type="match status" value="1"/>
</dbReference>
<feature type="binding site" evidence="7">
    <location>
        <position position="185"/>
    </location>
    <ligand>
        <name>substrate</name>
    </ligand>
</feature>
<dbReference type="EMBL" id="AP022610">
    <property type="protein sequence ID" value="BBZ29883.1"/>
    <property type="molecule type" value="Genomic_DNA"/>
</dbReference>
<dbReference type="PRINTS" id="PR00079">
    <property type="entry name" value="G6PDHDRGNASE"/>
</dbReference>
<comment type="catalytic activity">
    <reaction evidence="7">
        <text>D-glucose 6-phosphate + NADP(+) = 6-phospho-D-glucono-1,5-lactone + NADPH + H(+)</text>
        <dbReference type="Rhea" id="RHEA:15841"/>
        <dbReference type="ChEBI" id="CHEBI:15378"/>
        <dbReference type="ChEBI" id="CHEBI:57783"/>
        <dbReference type="ChEBI" id="CHEBI:57955"/>
        <dbReference type="ChEBI" id="CHEBI:58349"/>
        <dbReference type="ChEBI" id="CHEBI:61548"/>
        <dbReference type="EC" id="1.1.1.49"/>
    </reaction>
</comment>
<evidence type="ECO:0000256" key="3">
    <source>
        <dbReference type="ARBA" id="ARBA00022526"/>
    </source>
</evidence>
<dbReference type="KEGG" id="mmag:MMAD_41780"/>
<dbReference type="GO" id="GO:0004345">
    <property type="term" value="F:glucose-6-phosphate dehydrogenase activity"/>
    <property type="evidence" value="ECO:0007669"/>
    <property type="project" value="UniProtKB-UniRule"/>
</dbReference>
<comment type="pathway">
    <text evidence="1 7">Carbohydrate degradation; pentose phosphate pathway; D-ribulose 5-phosphate from D-glucose 6-phosphate (oxidative stage): step 1/3.</text>
</comment>
<evidence type="ECO:0000256" key="6">
    <source>
        <dbReference type="ARBA" id="ARBA00023277"/>
    </source>
</evidence>
<gene>
    <name evidence="10" type="primary">zwf1</name>
    <name evidence="7" type="synonym">zwf</name>
    <name evidence="10" type="ORF">MMAD_41780</name>
</gene>
<dbReference type="GO" id="GO:0005829">
    <property type="term" value="C:cytosol"/>
    <property type="evidence" value="ECO:0007669"/>
    <property type="project" value="TreeGrafter"/>
</dbReference>
<evidence type="ECO:0000256" key="4">
    <source>
        <dbReference type="ARBA" id="ARBA00022857"/>
    </source>
</evidence>
<keyword evidence="6 7" id="KW-0119">Carbohydrate metabolism</keyword>
<keyword evidence="3 7" id="KW-0313">Glucose metabolism</keyword>
<dbReference type="UniPathway" id="UPA00115">
    <property type="reaction ID" value="UER00408"/>
</dbReference>
<dbReference type="InterPro" id="IPR001282">
    <property type="entry name" value="G6P_DH"/>
</dbReference>
<feature type="binding site" evidence="7">
    <location>
        <position position="181"/>
    </location>
    <ligand>
        <name>substrate</name>
    </ligand>
</feature>
<comment type="similarity">
    <text evidence="2 7">Belongs to the glucose-6-phosphate dehydrogenase family.</text>
</comment>
<dbReference type="Gene3D" id="3.30.360.10">
    <property type="entry name" value="Dihydrodipicolinate Reductase, domain 2"/>
    <property type="match status" value="1"/>
</dbReference>
<organism evidence="10 11">
    <name type="scientific">Mycolicibacterium madagascariense</name>
    <dbReference type="NCBI Taxonomy" id="212765"/>
    <lineage>
        <taxon>Bacteria</taxon>
        <taxon>Bacillati</taxon>
        <taxon>Actinomycetota</taxon>
        <taxon>Actinomycetes</taxon>
        <taxon>Mycobacteriales</taxon>
        <taxon>Mycobacteriaceae</taxon>
        <taxon>Mycolicibacterium</taxon>
    </lineage>
</organism>
<dbReference type="Gene3D" id="3.40.50.720">
    <property type="entry name" value="NAD(P)-binding Rossmann-like Domain"/>
    <property type="match status" value="1"/>
</dbReference>
<dbReference type="PIRSF" id="PIRSF000110">
    <property type="entry name" value="G6PD"/>
    <property type="match status" value="1"/>
</dbReference>
<dbReference type="PANTHER" id="PTHR23429">
    <property type="entry name" value="GLUCOSE-6-PHOSPHATE 1-DEHYDROGENASE G6PD"/>
    <property type="match status" value="1"/>
</dbReference>
<dbReference type="Proteomes" id="UP000466517">
    <property type="component" value="Chromosome"/>
</dbReference>
<dbReference type="NCBIfam" id="NF009492">
    <property type="entry name" value="PRK12853.1-3"/>
    <property type="match status" value="1"/>
</dbReference>
<accession>A0A7I7XLD1</accession>
<evidence type="ECO:0000259" key="8">
    <source>
        <dbReference type="Pfam" id="PF00479"/>
    </source>
</evidence>
<dbReference type="HAMAP" id="MF_00966">
    <property type="entry name" value="G6PD"/>
    <property type="match status" value="1"/>
</dbReference>
<dbReference type="RefSeq" id="WP_163740786.1">
    <property type="nucleotide sequence ID" value="NZ_AP022610.1"/>
</dbReference>
<proteinExistence type="inferred from homology"/>
<keyword evidence="4 7" id="KW-0521">NADP</keyword>
<dbReference type="InterPro" id="IPR036291">
    <property type="entry name" value="NAD(P)-bd_dom_sf"/>
</dbReference>
<evidence type="ECO:0000313" key="11">
    <source>
        <dbReference type="Proteomes" id="UP000466517"/>
    </source>
</evidence>
<protein>
    <recommendedName>
        <fullName evidence="7">Glucose-6-phosphate 1-dehydrogenase</fullName>
        <shortName evidence="7">G6PD</shortName>
        <ecNumber evidence="7">1.1.1.49</ecNumber>
    </recommendedName>
</protein>
<dbReference type="GO" id="GO:0006006">
    <property type="term" value="P:glucose metabolic process"/>
    <property type="evidence" value="ECO:0007669"/>
    <property type="project" value="UniProtKB-KW"/>
</dbReference>
<feature type="domain" description="Glucose-6-phosphate dehydrogenase C-terminal" evidence="9">
    <location>
        <begin position="193"/>
        <end position="461"/>
    </location>
</feature>
<evidence type="ECO:0000313" key="10">
    <source>
        <dbReference type="EMBL" id="BBZ29883.1"/>
    </source>
</evidence>
<reference evidence="10 11" key="1">
    <citation type="journal article" date="2019" name="Emerg. Microbes Infect.">
        <title>Comprehensive subspecies identification of 175 nontuberculous mycobacteria species based on 7547 genomic profiles.</title>
        <authorList>
            <person name="Matsumoto Y."/>
            <person name="Kinjo T."/>
            <person name="Motooka D."/>
            <person name="Nabeya D."/>
            <person name="Jung N."/>
            <person name="Uechi K."/>
            <person name="Horii T."/>
            <person name="Iida T."/>
            <person name="Fujita J."/>
            <person name="Nakamura S."/>
        </authorList>
    </citation>
    <scope>NUCLEOTIDE SEQUENCE [LARGE SCALE GENOMIC DNA]</scope>
    <source>
        <strain evidence="10 11">JCM 13574</strain>
    </source>
</reference>
<dbReference type="GO" id="GO:0050661">
    <property type="term" value="F:NADP binding"/>
    <property type="evidence" value="ECO:0007669"/>
    <property type="project" value="UniProtKB-UniRule"/>
</dbReference>
<comment type="function">
    <text evidence="7">Catalyzes the oxidation of glucose 6-phosphate to 6-phosphogluconolactone.</text>
</comment>
<feature type="binding site" evidence="7">
    <location>
        <position position="329"/>
    </location>
    <ligand>
        <name>substrate</name>
    </ligand>
</feature>
<dbReference type="PROSITE" id="PS00069">
    <property type="entry name" value="G6P_DEHYDROGENASE"/>
    <property type="match status" value="1"/>
</dbReference>
<evidence type="ECO:0000259" key="9">
    <source>
        <dbReference type="Pfam" id="PF02781"/>
    </source>
</evidence>
<feature type="binding site" evidence="7">
    <location>
        <position position="238"/>
    </location>
    <ligand>
        <name>substrate</name>
    </ligand>
</feature>
<dbReference type="EC" id="1.1.1.49" evidence="7"/>
<keyword evidence="11" id="KW-1185">Reference proteome</keyword>
<keyword evidence="5 7" id="KW-0560">Oxidoreductase</keyword>
<evidence type="ECO:0000256" key="2">
    <source>
        <dbReference type="ARBA" id="ARBA00009975"/>
    </source>
</evidence>
<dbReference type="NCBIfam" id="TIGR00871">
    <property type="entry name" value="zwf"/>
    <property type="match status" value="1"/>
</dbReference>
<feature type="binding site" evidence="7">
    <location>
        <position position="151"/>
    </location>
    <ligand>
        <name>NADP(+)</name>
        <dbReference type="ChEBI" id="CHEBI:58349"/>
    </ligand>
</feature>
<dbReference type="InterPro" id="IPR022675">
    <property type="entry name" value="G6P_DH_C"/>
</dbReference>
<dbReference type="Pfam" id="PF00479">
    <property type="entry name" value="G6PD_N"/>
    <property type="match status" value="1"/>
</dbReference>